<proteinExistence type="predicted"/>
<name>A0ACD5HH98_9PROT</name>
<accession>A0ACD5HH98</accession>
<gene>
    <name evidence="1" type="ORF">HHS34_002200</name>
</gene>
<organism evidence="1 2">
    <name type="scientific">Acidithiobacillus montserratensis</name>
    <dbReference type="NCBI Taxonomy" id="2729135"/>
    <lineage>
        <taxon>Bacteria</taxon>
        <taxon>Pseudomonadati</taxon>
        <taxon>Pseudomonadota</taxon>
        <taxon>Acidithiobacillia</taxon>
        <taxon>Acidithiobacillales</taxon>
        <taxon>Acidithiobacillaceae</taxon>
        <taxon>Acidithiobacillus</taxon>
    </lineage>
</organism>
<evidence type="ECO:0000313" key="2">
    <source>
        <dbReference type="Proteomes" id="UP001195965"/>
    </source>
</evidence>
<sequence length="187" mass="20470">MKNTRYSLIAMAVGSVALSACAPVHYHSCNLSCFAKPKPVKVQPAPPPPPPPVKAIAPIEQTILESKPITIRGVNFNVNSAELVGDDNYVLDRAAKFAKRHPSAILLVKGYCSKTGSFAYNLKLSKKRANSVASYLVMQGVPDYRIITKGYSWMDPVASNATRQGRFLNQRVVIDSTIQVKKVVKQQ</sequence>
<evidence type="ECO:0000313" key="1">
    <source>
        <dbReference type="EMBL" id="XRI74023.1"/>
    </source>
</evidence>
<keyword evidence="2" id="KW-1185">Reference proteome</keyword>
<protein>
    <submittedName>
        <fullName evidence="1">OmpA family protein</fullName>
    </submittedName>
</protein>
<dbReference type="Proteomes" id="UP001195965">
    <property type="component" value="Chromosome"/>
</dbReference>
<reference evidence="1 2" key="1">
    <citation type="journal article" date="2021" name="ISME J.">
        <title>Genomic evolution of the class Acidithiobacillia: deep-branching Proteobacteria living in extreme acidic conditions.</title>
        <authorList>
            <person name="Moya-Beltran A."/>
            <person name="Beard S."/>
            <person name="Rojas-Villalobos C."/>
            <person name="Issotta F."/>
            <person name="Gallardo Y."/>
            <person name="Ulloa R."/>
            <person name="Giaveno A."/>
            <person name="Degli Esposti M."/>
            <person name="Johnson D.B."/>
            <person name="Quatrini R."/>
        </authorList>
    </citation>
    <scope>NUCLEOTIDE SEQUENCE [LARGE SCALE GENOMIC DNA]</scope>
    <source>
        <strain evidence="1 2">GG1-14</strain>
    </source>
</reference>
<dbReference type="EMBL" id="CP127526">
    <property type="protein sequence ID" value="XRI74023.1"/>
    <property type="molecule type" value="Genomic_DNA"/>
</dbReference>